<name>E0SQW2_IGNAA</name>
<dbReference type="InterPro" id="IPR020906">
    <property type="entry name" value="dsDNA-bd_Cren7"/>
</dbReference>
<evidence type="ECO:0008006" key="7">
    <source>
        <dbReference type="Google" id="ProtNLM"/>
    </source>
</evidence>
<organism evidence="5 6">
    <name type="scientific">Ignisphaera aggregans (strain DSM 17230 / JCM 13409 / AQ1.S1)</name>
    <dbReference type="NCBI Taxonomy" id="583356"/>
    <lineage>
        <taxon>Archaea</taxon>
        <taxon>Thermoproteota</taxon>
        <taxon>Thermoprotei</taxon>
        <taxon>Desulfurococcales</taxon>
        <taxon>Desulfurococcaceae</taxon>
        <taxon>Ignisphaera</taxon>
    </lineage>
</organism>
<evidence type="ECO:0000256" key="4">
    <source>
        <dbReference type="ARBA" id="ARBA00023125"/>
    </source>
</evidence>
<dbReference type="AlphaFoldDB" id="E0SQW2"/>
<keyword evidence="3" id="KW-0963">Cytoplasm</keyword>
<evidence type="ECO:0000256" key="3">
    <source>
        <dbReference type="ARBA" id="ARBA00022490"/>
    </source>
</evidence>
<protein>
    <recommendedName>
        <fullName evidence="7">Chorismate-binding protein</fullName>
    </recommendedName>
</protein>
<dbReference type="GO" id="GO:0003690">
    <property type="term" value="F:double-stranded DNA binding"/>
    <property type="evidence" value="ECO:0007669"/>
    <property type="project" value="InterPro"/>
</dbReference>
<dbReference type="HOGENOM" id="CLU_2911298_0_0_2"/>
<keyword evidence="6" id="KW-1185">Reference proteome</keyword>
<keyword evidence="2" id="KW-0488">Methylation</keyword>
<dbReference type="GO" id="GO:0005737">
    <property type="term" value="C:cytoplasm"/>
    <property type="evidence" value="ECO:0007669"/>
    <property type="project" value="InterPro"/>
</dbReference>
<keyword evidence="4" id="KW-0238">DNA-binding</keyword>
<sequence>MTCTTEVKVKDPTTHLEISIAPKKVYVIKNHRGNTIKIGVFVSPKTGQLFRALLPDSYSCQ</sequence>
<evidence type="ECO:0000313" key="6">
    <source>
        <dbReference type="Proteomes" id="UP000001304"/>
    </source>
</evidence>
<dbReference type="Gene3D" id="2.30.30.610">
    <property type="entry name" value="Chromatin protein Cren7"/>
    <property type="match status" value="1"/>
</dbReference>
<dbReference type="STRING" id="583356.Igag_1490"/>
<dbReference type="Pfam" id="PF11520">
    <property type="entry name" value="Cren7"/>
    <property type="match status" value="1"/>
</dbReference>
<dbReference type="KEGG" id="iag:Igag_1490"/>
<gene>
    <name evidence="5" type="ordered locus">Igag_1490</name>
</gene>
<proteinExistence type="predicted"/>
<dbReference type="Proteomes" id="UP000001304">
    <property type="component" value="Chromosome"/>
</dbReference>
<dbReference type="InterPro" id="IPR038647">
    <property type="entry name" value="Cren7_sf"/>
</dbReference>
<accession>E0SQW2</accession>
<dbReference type="BioCyc" id="IAGG583356:GHAH-1479-MONOMER"/>
<reference evidence="5 6" key="1">
    <citation type="journal article" date="2010" name="Stand. Genomic Sci.">
        <title>Complete genome sequence of Ignisphaera aggregans type strain (AQ1.S1).</title>
        <authorList>
            <person name="Goker M."/>
            <person name="Held B."/>
            <person name="Lapidus A."/>
            <person name="Nolan M."/>
            <person name="Spring S."/>
            <person name="Yasawong M."/>
            <person name="Lucas S."/>
            <person name="Glavina Del Rio T."/>
            <person name="Tice H."/>
            <person name="Cheng J.F."/>
            <person name="Goodwin L."/>
            <person name="Tapia R."/>
            <person name="Pitluck S."/>
            <person name="Liolios K."/>
            <person name="Ivanova N."/>
            <person name="Mavromatis K."/>
            <person name="Mikhailova N."/>
            <person name="Pati A."/>
            <person name="Chen A."/>
            <person name="Palaniappan K."/>
            <person name="Brambilla E."/>
            <person name="Land M."/>
            <person name="Hauser L."/>
            <person name="Chang Y.J."/>
            <person name="Jeffries C.D."/>
            <person name="Brettin T."/>
            <person name="Detter J.C."/>
            <person name="Han C."/>
            <person name="Rohde M."/>
            <person name="Sikorski J."/>
            <person name="Woyke T."/>
            <person name="Bristow J."/>
            <person name="Eisen J.A."/>
            <person name="Markowitz V."/>
            <person name="Hugenholtz P."/>
            <person name="Kyrpides N.C."/>
            <person name="Klenk H.P."/>
        </authorList>
    </citation>
    <scope>NUCLEOTIDE SEQUENCE [LARGE SCALE GENOMIC DNA]</scope>
    <source>
        <strain evidence="6">DSM 17230 / JCM 13409 / AQ1.S1</strain>
    </source>
</reference>
<evidence type="ECO:0000256" key="1">
    <source>
        <dbReference type="ARBA" id="ARBA00022454"/>
    </source>
</evidence>
<dbReference type="EMBL" id="CP002098">
    <property type="protein sequence ID" value="ADM28292.1"/>
    <property type="molecule type" value="Genomic_DNA"/>
</dbReference>
<evidence type="ECO:0000313" key="5">
    <source>
        <dbReference type="EMBL" id="ADM28292.1"/>
    </source>
</evidence>
<evidence type="ECO:0000256" key="2">
    <source>
        <dbReference type="ARBA" id="ARBA00022481"/>
    </source>
</evidence>
<keyword evidence="1" id="KW-0158">Chromosome</keyword>